<dbReference type="EMBL" id="ML769840">
    <property type="protein sequence ID" value="KAE9386887.1"/>
    <property type="molecule type" value="Genomic_DNA"/>
</dbReference>
<name>A0A6A4GNQ1_9AGAR</name>
<keyword evidence="2" id="KW-1185">Reference proteome</keyword>
<dbReference type="Proteomes" id="UP000799118">
    <property type="component" value="Unassembled WGS sequence"/>
</dbReference>
<dbReference type="AlphaFoldDB" id="A0A6A4GNQ1"/>
<sequence>MSLCKKGSGSYMFWTSDAMKTADNTDHDPHGGRYYRKWAQQNQRKELRDCWEGKVFEPIDASHNSNMRNRFFMTTSRTYAQIVTGDIVVVSMEANPNHPWVWAANDEFWNAELTVLWNRSQEKDADGLTSLRRISIDKTLKITHQEEIWKAANGPMPGVAKPI</sequence>
<evidence type="ECO:0000313" key="1">
    <source>
        <dbReference type="EMBL" id="KAE9386887.1"/>
    </source>
</evidence>
<accession>A0A6A4GNQ1</accession>
<evidence type="ECO:0000313" key="2">
    <source>
        <dbReference type="Proteomes" id="UP000799118"/>
    </source>
</evidence>
<reference evidence="1" key="1">
    <citation type="journal article" date="2019" name="Environ. Microbiol.">
        <title>Fungal ecological strategies reflected in gene transcription - a case study of two litter decomposers.</title>
        <authorList>
            <person name="Barbi F."/>
            <person name="Kohler A."/>
            <person name="Barry K."/>
            <person name="Baskaran P."/>
            <person name="Daum C."/>
            <person name="Fauchery L."/>
            <person name="Ihrmark K."/>
            <person name="Kuo A."/>
            <person name="LaButti K."/>
            <person name="Lipzen A."/>
            <person name="Morin E."/>
            <person name="Grigoriev I.V."/>
            <person name="Henrissat B."/>
            <person name="Lindahl B."/>
            <person name="Martin F."/>
        </authorList>
    </citation>
    <scope>NUCLEOTIDE SEQUENCE</scope>
    <source>
        <strain evidence="1">JB14</strain>
    </source>
</reference>
<organism evidence="1 2">
    <name type="scientific">Gymnopus androsaceus JB14</name>
    <dbReference type="NCBI Taxonomy" id="1447944"/>
    <lineage>
        <taxon>Eukaryota</taxon>
        <taxon>Fungi</taxon>
        <taxon>Dikarya</taxon>
        <taxon>Basidiomycota</taxon>
        <taxon>Agaricomycotina</taxon>
        <taxon>Agaricomycetes</taxon>
        <taxon>Agaricomycetidae</taxon>
        <taxon>Agaricales</taxon>
        <taxon>Marasmiineae</taxon>
        <taxon>Omphalotaceae</taxon>
        <taxon>Gymnopus</taxon>
    </lineage>
</organism>
<protein>
    <submittedName>
        <fullName evidence="1">Uncharacterized protein</fullName>
    </submittedName>
</protein>
<gene>
    <name evidence="1" type="ORF">BT96DRAFT_927898</name>
</gene>
<proteinExistence type="predicted"/>